<dbReference type="InterPro" id="IPR036412">
    <property type="entry name" value="HAD-like_sf"/>
</dbReference>
<dbReference type="Pfam" id="PF13242">
    <property type="entry name" value="Hydrolase_like"/>
    <property type="match status" value="1"/>
</dbReference>
<dbReference type="AlphaFoldDB" id="A0A7X3LUV9"/>
<dbReference type="Gene3D" id="3.40.50.1000">
    <property type="entry name" value="HAD superfamily/HAD-like"/>
    <property type="match status" value="2"/>
</dbReference>
<protein>
    <submittedName>
        <fullName evidence="1">HAD-IIA family hydrolase</fullName>
    </submittedName>
</protein>
<dbReference type="PANTHER" id="PTHR19288:SF46">
    <property type="entry name" value="HALOACID DEHALOGENASE-LIKE HYDROLASE DOMAIN-CONTAINING PROTEIN 2"/>
    <property type="match status" value="1"/>
</dbReference>
<comment type="caution">
    <text evidence="1">The sequence shown here is derived from an EMBL/GenBank/DDBJ whole genome shotgun (WGS) entry which is preliminary data.</text>
</comment>
<dbReference type="InterPro" id="IPR023214">
    <property type="entry name" value="HAD_sf"/>
</dbReference>
<keyword evidence="1" id="KW-0378">Hydrolase</keyword>
<dbReference type="NCBIfam" id="TIGR01460">
    <property type="entry name" value="HAD-SF-IIA"/>
    <property type="match status" value="1"/>
</dbReference>
<dbReference type="Pfam" id="PF13344">
    <property type="entry name" value="Hydrolase_6"/>
    <property type="match status" value="1"/>
</dbReference>
<gene>
    <name evidence="1" type="ORF">GR183_11485</name>
</gene>
<dbReference type="PANTHER" id="PTHR19288">
    <property type="entry name" value="4-NITROPHENYLPHOSPHATASE-RELATED"/>
    <property type="match status" value="1"/>
</dbReference>
<dbReference type="GO" id="GO:0005737">
    <property type="term" value="C:cytoplasm"/>
    <property type="evidence" value="ECO:0007669"/>
    <property type="project" value="TreeGrafter"/>
</dbReference>
<accession>A0A7X3LUV9</accession>
<name>A0A7X3LUV9_9HYPH</name>
<sequence length="305" mass="33196">MLSSELAGWDADKAFGFYESVRAVLPRARYPATPTCAPDLGPVAERYDVFVFDAFGVLNVGETPIKGARERIDQLRELGKSVFVMTNGASFSAEASMEKFRKFGFDFTENEIVSSRSATLSTIGSFGDLDGWHVITTERDDAADFGQLEPIGEVADDLDEAEGFLFLSSARWSEPKQAMLEASLMRRKRPVVVGNPDAVAPREYGLSLEPGYYGHRIAQRCGIDVAFHGKPFPSIYDVLESRISPDIQPSRVVMMGDTLHTDVLGAAACGWGSVLVASHGLFRGLGVESYITASGIVPDWIVPSI</sequence>
<dbReference type="GO" id="GO:0016791">
    <property type="term" value="F:phosphatase activity"/>
    <property type="evidence" value="ECO:0007669"/>
    <property type="project" value="TreeGrafter"/>
</dbReference>
<dbReference type="RefSeq" id="WP_160775697.1">
    <property type="nucleotide sequence ID" value="NZ_WUMV01000003.1"/>
</dbReference>
<dbReference type="Proteomes" id="UP000433101">
    <property type="component" value="Unassembled WGS sequence"/>
</dbReference>
<proteinExistence type="predicted"/>
<reference evidence="1 2" key="1">
    <citation type="submission" date="2019-12" db="EMBL/GenBank/DDBJ databases">
        <authorList>
            <person name="Li M."/>
        </authorList>
    </citation>
    <scope>NUCLEOTIDE SEQUENCE [LARGE SCALE GENOMIC DNA]</scope>
    <source>
        <strain evidence="1 2">GBMRC 2046</strain>
    </source>
</reference>
<keyword evidence="2" id="KW-1185">Reference proteome</keyword>
<dbReference type="SUPFAM" id="SSF56784">
    <property type="entry name" value="HAD-like"/>
    <property type="match status" value="1"/>
</dbReference>
<evidence type="ECO:0000313" key="2">
    <source>
        <dbReference type="Proteomes" id="UP000433101"/>
    </source>
</evidence>
<organism evidence="1 2">
    <name type="scientific">Stappia sediminis</name>
    <dbReference type="NCBI Taxonomy" id="2692190"/>
    <lineage>
        <taxon>Bacteria</taxon>
        <taxon>Pseudomonadati</taxon>
        <taxon>Pseudomonadota</taxon>
        <taxon>Alphaproteobacteria</taxon>
        <taxon>Hyphomicrobiales</taxon>
        <taxon>Stappiaceae</taxon>
        <taxon>Stappia</taxon>
    </lineage>
</organism>
<evidence type="ECO:0000313" key="1">
    <source>
        <dbReference type="EMBL" id="MXN65524.1"/>
    </source>
</evidence>
<dbReference type="InterPro" id="IPR006357">
    <property type="entry name" value="HAD-SF_hydro_IIA"/>
</dbReference>
<dbReference type="EMBL" id="WUMV01000003">
    <property type="protein sequence ID" value="MXN65524.1"/>
    <property type="molecule type" value="Genomic_DNA"/>
</dbReference>